<dbReference type="InParanoid" id="A0A2R6PVR6"/>
<dbReference type="GO" id="GO:0042794">
    <property type="term" value="P:plastid rRNA transcription"/>
    <property type="evidence" value="ECO:0007669"/>
    <property type="project" value="EnsemblPlants"/>
</dbReference>
<dbReference type="OrthoDB" id="669828at2759"/>
<dbReference type="InterPro" id="IPR000529">
    <property type="entry name" value="Ribosomal_bS6"/>
</dbReference>
<gene>
    <name evidence="7" type="ORF">CEY00_Acc24526</name>
</gene>
<dbReference type="Gramene" id="PSR97876">
    <property type="protein sequence ID" value="PSR97876"/>
    <property type="gene ID" value="CEY00_Acc24526"/>
</dbReference>
<dbReference type="Gene3D" id="3.30.70.60">
    <property type="match status" value="1"/>
</dbReference>
<dbReference type="OMA" id="NIQMESD"/>
<keyword evidence="5" id="KW-0687">Ribonucleoprotein</keyword>
<keyword evidence="3" id="KW-0694">RNA-binding</keyword>
<dbReference type="GO" id="GO:0010468">
    <property type="term" value="P:regulation of gene expression"/>
    <property type="evidence" value="ECO:0007669"/>
    <property type="project" value="EnsemblPlants"/>
</dbReference>
<evidence type="ECO:0000256" key="1">
    <source>
        <dbReference type="ARBA" id="ARBA00009512"/>
    </source>
</evidence>
<keyword evidence="2" id="KW-0699">rRNA-binding</keyword>
<evidence type="ECO:0000256" key="6">
    <source>
        <dbReference type="SAM" id="MobiDB-lite"/>
    </source>
</evidence>
<keyword evidence="4 7" id="KW-0689">Ribosomal protein</keyword>
<dbReference type="AlphaFoldDB" id="A0A2R6PVR6"/>
<dbReference type="GO" id="GO:0009507">
    <property type="term" value="C:chloroplast"/>
    <property type="evidence" value="ECO:0007669"/>
    <property type="project" value="EnsemblPlants"/>
</dbReference>
<evidence type="ECO:0000313" key="7">
    <source>
        <dbReference type="EMBL" id="PSR97876.1"/>
    </source>
</evidence>
<dbReference type="GO" id="GO:2001279">
    <property type="term" value="P:regulation of unsaturated fatty acid biosynthetic process"/>
    <property type="evidence" value="ECO:0007669"/>
    <property type="project" value="EnsemblPlants"/>
</dbReference>
<evidence type="ECO:0000256" key="3">
    <source>
        <dbReference type="ARBA" id="ARBA00022884"/>
    </source>
</evidence>
<dbReference type="PROSITE" id="PS01048">
    <property type="entry name" value="RIBOSOMAL_S6"/>
    <property type="match status" value="1"/>
</dbReference>
<dbReference type="Pfam" id="PF01250">
    <property type="entry name" value="Ribosomal_S6"/>
    <property type="match status" value="1"/>
</dbReference>
<dbReference type="STRING" id="1590841.A0A2R6PVR6"/>
<dbReference type="PANTHER" id="PTHR21011">
    <property type="entry name" value="MITOCHONDRIAL 28S RIBOSOMAL PROTEIN S6"/>
    <property type="match status" value="1"/>
</dbReference>
<feature type="compositionally biased region" description="Acidic residues" evidence="6">
    <location>
        <begin position="248"/>
        <end position="318"/>
    </location>
</feature>
<accession>A0A2R6PVR6</accession>
<dbReference type="PANTHER" id="PTHR21011:SF1">
    <property type="entry name" value="SMALL RIBOSOMAL SUBUNIT PROTEIN BS6M"/>
    <property type="match status" value="1"/>
</dbReference>
<dbReference type="GO" id="GO:0003735">
    <property type="term" value="F:structural constituent of ribosome"/>
    <property type="evidence" value="ECO:0007669"/>
    <property type="project" value="InterPro"/>
</dbReference>
<dbReference type="InterPro" id="IPR020814">
    <property type="entry name" value="Ribosomal_S6_plastid/chlpt"/>
</dbReference>
<feature type="region of interest" description="Disordered" evidence="6">
    <location>
        <begin position="229"/>
        <end position="360"/>
    </location>
</feature>
<dbReference type="GO" id="GO:0010109">
    <property type="term" value="P:regulation of photosynthesis"/>
    <property type="evidence" value="ECO:0007669"/>
    <property type="project" value="EnsemblPlants"/>
</dbReference>
<dbReference type="SUPFAM" id="SSF54995">
    <property type="entry name" value="Ribosomal protein S6"/>
    <property type="match status" value="1"/>
</dbReference>
<reference evidence="8" key="2">
    <citation type="journal article" date="2018" name="BMC Genomics">
        <title>A manually annotated Actinidia chinensis var. chinensis (kiwifruit) genome highlights the challenges associated with draft genomes and gene prediction in plants.</title>
        <authorList>
            <person name="Pilkington S.M."/>
            <person name="Crowhurst R."/>
            <person name="Hilario E."/>
            <person name="Nardozza S."/>
            <person name="Fraser L."/>
            <person name="Peng Y."/>
            <person name="Gunaseelan K."/>
            <person name="Simpson R."/>
            <person name="Tahir J."/>
            <person name="Deroles S.C."/>
            <person name="Templeton K."/>
            <person name="Luo Z."/>
            <person name="Davy M."/>
            <person name="Cheng C."/>
            <person name="McNeilage M."/>
            <person name="Scaglione D."/>
            <person name="Liu Y."/>
            <person name="Zhang Q."/>
            <person name="Datson P."/>
            <person name="De Silva N."/>
            <person name="Gardiner S.E."/>
            <person name="Bassett H."/>
            <person name="Chagne D."/>
            <person name="McCallum J."/>
            <person name="Dzierzon H."/>
            <person name="Deng C."/>
            <person name="Wang Y.Y."/>
            <person name="Barron L."/>
            <person name="Manako K."/>
            <person name="Bowen J."/>
            <person name="Foster T.M."/>
            <person name="Erridge Z.A."/>
            <person name="Tiffin H."/>
            <person name="Waite C.N."/>
            <person name="Davies K.M."/>
            <person name="Grierson E.P."/>
            <person name="Laing W.A."/>
            <person name="Kirk R."/>
            <person name="Chen X."/>
            <person name="Wood M."/>
            <person name="Montefiori M."/>
            <person name="Brummell D.A."/>
            <person name="Schwinn K.E."/>
            <person name="Catanach A."/>
            <person name="Fullerton C."/>
            <person name="Li D."/>
            <person name="Meiyalaghan S."/>
            <person name="Nieuwenhuizen N."/>
            <person name="Read N."/>
            <person name="Prakash R."/>
            <person name="Hunter D."/>
            <person name="Zhang H."/>
            <person name="McKenzie M."/>
            <person name="Knabel M."/>
            <person name="Harris A."/>
            <person name="Allan A.C."/>
            <person name="Gleave A."/>
            <person name="Chen A."/>
            <person name="Janssen B.J."/>
            <person name="Plunkett B."/>
            <person name="Ampomah-Dwamena C."/>
            <person name="Voogd C."/>
            <person name="Leif D."/>
            <person name="Lafferty D."/>
            <person name="Souleyre E.J.F."/>
            <person name="Varkonyi-Gasic E."/>
            <person name="Gambi F."/>
            <person name="Hanley J."/>
            <person name="Yao J.L."/>
            <person name="Cheung J."/>
            <person name="David K.M."/>
            <person name="Warren B."/>
            <person name="Marsh K."/>
            <person name="Snowden K.C."/>
            <person name="Lin-Wang K."/>
            <person name="Brian L."/>
            <person name="Martinez-Sanchez M."/>
            <person name="Wang M."/>
            <person name="Ileperuma N."/>
            <person name="Macnee N."/>
            <person name="Campin R."/>
            <person name="McAtee P."/>
            <person name="Drummond R.S.M."/>
            <person name="Espley R.V."/>
            <person name="Ireland H.S."/>
            <person name="Wu R."/>
            <person name="Atkinson R.G."/>
            <person name="Karunairetnam S."/>
            <person name="Bulley S."/>
            <person name="Chunkath S."/>
            <person name="Hanley Z."/>
            <person name="Storey R."/>
            <person name="Thrimawithana A.H."/>
            <person name="Thomson S."/>
            <person name="David C."/>
            <person name="Testolin R."/>
            <person name="Huang H."/>
            <person name="Hellens R.P."/>
            <person name="Schaffer R.J."/>
        </authorList>
    </citation>
    <scope>NUCLEOTIDE SEQUENCE [LARGE SCALE GENOMIC DNA]</scope>
    <source>
        <strain evidence="8">cv. Red5</strain>
    </source>
</reference>
<dbReference type="GO" id="GO:0006364">
    <property type="term" value="P:rRNA processing"/>
    <property type="evidence" value="ECO:0007669"/>
    <property type="project" value="EnsemblPlants"/>
</dbReference>
<dbReference type="HAMAP" id="MF_00360">
    <property type="entry name" value="Ribosomal_bS6"/>
    <property type="match status" value="1"/>
</dbReference>
<dbReference type="CDD" id="cd00473">
    <property type="entry name" value="bS6"/>
    <property type="match status" value="1"/>
</dbReference>
<dbReference type="Proteomes" id="UP000241394">
    <property type="component" value="Chromosome LG22"/>
</dbReference>
<dbReference type="InterPro" id="IPR014717">
    <property type="entry name" value="Transl_elong_EF1B/ribsomal_bS6"/>
</dbReference>
<evidence type="ECO:0000256" key="4">
    <source>
        <dbReference type="ARBA" id="ARBA00022980"/>
    </source>
</evidence>
<sequence>MAFLNHSSVLTTSSLSTEVPKLFSSSGFSVNRKCCLTFGKNGSSFSSQKIFLRLRESVIVAAKKNNKKHVKKEDTHSFVVRPDEATGPYPEAVLLKEKKVQEDGRLLPEFADDEERELFEQLTLELESDLDVDRMRHYEVVYMIHEDHVKEVESVNLKVQEFIKEKKGKLWRFSDWGLRRLAYKIKKARNAHYILVNFEFEAKWINDFKAMLDEDERVIRHLVIKKDKAETKDCPPPPEFHTIRAGMDDDNDDDVDDEIGIDDEYDDDDDSIDDEYDYDEEEEEEEEEEDIDDDFDDEDDGEEWDDEGEEDDIDDNVAEEGVIYVDDYIEDSRESKNNSKPSNVSSSKERMNLRPKKVGR</sequence>
<evidence type="ECO:0000256" key="5">
    <source>
        <dbReference type="ARBA" id="ARBA00023274"/>
    </source>
</evidence>
<dbReference type="InterPro" id="IPR020815">
    <property type="entry name" value="Ribosomal_bS6_CS"/>
</dbReference>
<dbReference type="InterPro" id="IPR035980">
    <property type="entry name" value="Ribosomal_bS6_sf"/>
</dbReference>
<dbReference type="GO" id="GO:0006412">
    <property type="term" value="P:translation"/>
    <property type="evidence" value="ECO:0007669"/>
    <property type="project" value="InterPro"/>
</dbReference>
<dbReference type="NCBIfam" id="TIGR00166">
    <property type="entry name" value="S6"/>
    <property type="match status" value="1"/>
</dbReference>
<proteinExistence type="inferred from homology"/>
<dbReference type="FunFam" id="3.30.70.60:FF:000002">
    <property type="entry name" value="30S ribosomal protein S6"/>
    <property type="match status" value="1"/>
</dbReference>
<dbReference type="GO" id="GO:0070181">
    <property type="term" value="F:small ribosomal subunit rRNA binding"/>
    <property type="evidence" value="ECO:0007669"/>
    <property type="project" value="TreeGrafter"/>
</dbReference>
<name>A0A2R6PVR6_ACTCC</name>
<evidence type="ECO:0000313" key="8">
    <source>
        <dbReference type="Proteomes" id="UP000241394"/>
    </source>
</evidence>
<dbReference type="EMBL" id="NKQK01000022">
    <property type="protein sequence ID" value="PSR97876.1"/>
    <property type="molecule type" value="Genomic_DNA"/>
</dbReference>
<dbReference type="GO" id="GO:0080022">
    <property type="term" value="P:primary root development"/>
    <property type="evidence" value="ECO:0007669"/>
    <property type="project" value="EnsemblPlants"/>
</dbReference>
<dbReference type="GO" id="GO:0008380">
    <property type="term" value="P:RNA splicing"/>
    <property type="evidence" value="ECO:0007669"/>
    <property type="project" value="EnsemblPlants"/>
</dbReference>
<dbReference type="GO" id="GO:2000023">
    <property type="term" value="P:regulation of lateral root development"/>
    <property type="evidence" value="ECO:0007669"/>
    <property type="project" value="EnsemblPlants"/>
</dbReference>
<dbReference type="GO" id="GO:0010071">
    <property type="term" value="P:root meristem specification"/>
    <property type="evidence" value="ECO:0007669"/>
    <property type="project" value="EnsemblPlants"/>
</dbReference>
<evidence type="ECO:0000256" key="2">
    <source>
        <dbReference type="ARBA" id="ARBA00022730"/>
    </source>
</evidence>
<keyword evidence="8" id="KW-1185">Reference proteome</keyword>
<protein>
    <submittedName>
        <fullName evidence="7">30S ribosomal protein</fullName>
    </submittedName>
</protein>
<organism evidence="7 8">
    <name type="scientific">Actinidia chinensis var. chinensis</name>
    <name type="common">Chinese soft-hair kiwi</name>
    <dbReference type="NCBI Taxonomy" id="1590841"/>
    <lineage>
        <taxon>Eukaryota</taxon>
        <taxon>Viridiplantae</taxon>
        <taxon>Streptophyta</taxon>
        <taxon>Embryophyta</taxon>
        <taxon>Tracheophyta</taxon>
        <taxon>Spermatophyta</taxon>
        <taxon>Magnoliopsida</taxon>
        <taxon>eudicotyledons</taxon>
        <taxon>Gunneridae</taxon>
        <taxon>Pentapetalae</taxon>
        <taxon>asterids</taxon>
        <taxon>Ericales</taxon>
        <taxon>Actinidiaceae</taxon>
        <taxon>Actinidia</taxon>
    </lineage>
</organism>
<reference evidence="7 8" key="1">
    <citation type="submission" date="2017-07" db="EMBL/GenBank/DDBJ databases">
        <title>An improved, manually edited Actinidia chinensis var. chinensis (kiwifruit) genome highlights the challenges associated with draft genomes and gene prediction in plants.</title>
        <authorList>
            <person name="Pilkington S."/>
            <person name="Crowhurst R."/>
            <person name="Hilario E."/>
            <person name="Nardozza S."/>
            <person name="Fraser L."/>
            <person name="Peng Y."/>
            <person name="Gunaseelan K."/>
            <person name="Simpson R."/>
            <person name="Tahir J."/>
            <person name="Deroles S."/>
            <person name="Templeton K."/>
            <person name="Luo Z."/>
            <person name="Davy M."/>
            <person name="Cheng C."/>
            <person name="Mcneilage M."/>
            <person name="Scaglione D."/>
            <person name="Liu Y."/>
            <person name="Zhang Q."/>
            <person name="Datson P."/>
            <person name="De Silva N."/>
            <person name="Gardiner S."/>
            <person name="Bassett H."/>
            <person name="Chagne D."/>
            <person name="Mccallum J."/>
            <person name="Dzierzon H."/>
            <person name="Deng C."/>
            <person name="Wang Y.-Y."/>
            <person name="Barron N."/>
            <person name="Manako K."/>
            <person name="Bowen J."/>
            <person name="Foster T."/>
            <person name="Erridge Z."/>
            <person name="Tiffin H."/>
            <person name="Waite C."/>
            <person name="Davies K."/>
            <person name="Grierson E."/>
            <person name="Laing W."/>
            <person name="Kirk R."/>
            <person name="Chen X."/>
            <person name="Wood M."/>
            <person name="Montefiori M."/>
            <person name="Brummell D."/>
            <person name="Schwinn K."/>
            <person name="Catanach A."/>
            <person name="Fullerton C."/>
            <person name="Li D."/>
            <person name="Meiyalaghan S."/>
            <person name="Nieuwenhuizen N."/>
            <person name="Read N."/>
            <person name="Prakash R."/>
            <person name="Hunter D."/>
            <person name="Zhang H."/>
            <person name="Mckenzie M."/>
            <person name="Knabel M."/>
            <person name="Harris A."/>
            <person name="Allan A."/>
            <person name="Chen A."/>
            <person name="Janssen B."/>
            <person name="Plunkett B."/>
            <person name="Dwamena C."/>
            <person name="Voogd C."/>
            <person name="Leif D."/>
            <person name="Lafferty D."/>
            <person name="Souleyre E."/>
            <person name="Varkonyi-Gasic E."/>
            <person name="Gambi F."/>
            <person name="Hanley J."/>
            <person name="Yao J.-L."/>
            <person name="Cheung J."/>
            <person name="David K."/>
            <person name="Warren B."/>
            <person name="Marsh K."/>
            <person name="Snowden K."/>
            <person name="Lin-Wang K."/>
            <person name="Brian L."/>
            <person name="Martinez-Sanchez M."/>
            <person name="Wang M."/>
            <person name="Ileperuma N."/>
            <person name="Macnee N."/>
            <person name="Campin R."/>
            <person name="Mcatee P."/>
            <person name="Drummond R."/>
            <person name="Espley R."/>
            <person name="Ireland H."/>
            <person name="Wu R."/>
            <person name="Atkinson R."/>
            <person name="Karunairetnam S."/>
            <person name="Bulley S."/>
            <person name="Chunkath S."/>
            <person name="Hanley Z."/>
            <person name="Storey R."/>
            <person name="Thrimawithana A."/>
            <person name="Thomson S."/>
            <person name="David C."/>
            <person name="Testolin R."/>
        </authorList>
    </citation>
    <scope>NUCLEOTIDE SEQUENCE [LARGE SCALE GENOMIC DNA]</scope>
    <source>
        <strain evidence="8">cv. Red5</strain>
        <tissue evidence="7">Young leaf</tissue>
    </source>
</reference>
<comment type="caution">
    <text evidence="7">The sequence shown here is derived from an EMBL/GenBank/DDBJ whole genome shotgun (WGS) entry which is preliminary data.</text>
</comment>
<dbReference type="GO" id="GO:0010082">
    <property type="term" value="P:regulation of root meristem growth"/>
    <property type="evidence" value="ECO:0007669"/>
    <property type="project" value="EnsemblPlants"/>
</dbReference>
<dbReference type="GO" id="GO:0015935">
    <property type="term" value="C:small ribosomal subunit"/>
    <property type="evidence" value="ECO:0007669"/>
    <property type="project" value="TreeGrafter"/>
</dbReference>
<comment type="similarity">
    <text evidence="1">Belongs to the bacterial ribosomal protein bS6 family.</text>
</comment>
<dbReference type="GO" id="GO:0051644">
    <property type="term" value="P:plastid localization"/>
    <property type="evidence" value="ECO:0007669"/>
    <property type="project" value="EnsemblPlants"/>
</dbReference>